<gene>
    <name evidence="1" type="ORF">Hamer_G021771</name>
</gene>
<sequence length="34" mass="3555">MTSCTSEADINAIVTSFLASSYTLEVAMLSSTPL</sequence>
<protein>
    <submittedName>
        <fullName evidence="1">Uncharacterized protein</fullName>
    </submittedName>
</protein>
<evidence type="ECO:0000313" key="1">
    <source>
        <dbReference type="EMBL" id="KAG7167888.1"/>
    </source>
</evidence>
<dbReference type="Proteomes" id="UP000747542">
    <property type="component" value="Unassembled WGS sequence"/>
</dbReference>
<name>A0A8J5MXT3_HOMAM</name>
<comment type="caution">
    <text evidence="1">The sequence shown here is derived from an EMBL/GenBank/DDBJ whole genome shotgun (WGS) entry which is preliminary data.</text>
</comment>
<proteinExistence type="predicted"/>
<reference evidence="1" key="1">
    <citation type="journal article" date="2021" name="Sci. Adv.">
        <title>The American lobster genome reveals insights on longevity, neural, and immune adaptations.</title>
        <authorList>
            <person name="Polinski J.M."/>
            <person name="Zimin A.V."/>
            <person name="Clark K.F."/>
            <person name="Kohn A.B."/>
            <person name="Sadowski N."/>
            <person name="Timp W."/>
            <person name="Ptitsyn A."/>
            <person name="Khanna P."/>
            <person name="Romanova D.Y."/>
            <person name="Williams P."/>
            <person name="Greenwood S.J."/>
            <person name="Moroz L.L."/>
            <person name="Walt D.R."/>
            <person name="Bodnar A.G."/>
        </authorList>
    </citation>
    <scope>NUCLEOTIDE SEQUENCE</scope>
    <source>
        <strain evidence="1">GMGI-L3</strain>
    </source>
</reference>
<accession>A0A8J5MXT3</accession>
<dbReference type="EMBL" id="JAHLQT010021234">
    <property type="protein sequence ID" value="KAG7167888.1"/>
    <property type="molecule type" value="Genomic_DNA"/>
</dbReference>
<dbReference type="AlphaFoldDB" id="A0A8J5MXT3"/>
<organism evidence="1 2">
    <name type="scientific">Homarus americanus</name>
    <name type="common">American lobster</name>
    <dbReference type="NCBI Taxonomy" id="6706"/>
    <lineage>
        <taxon>Eukaryota</taxon>
        <taxon>Metazoa</taxon>
        <taxon>Ecdysozoa</taxon>
        <taxon>Arthropoda</taxon>
        <taxon>Crustacea</taxon>
        <taxon>Multicrustacea</taxon>
        <taxon>Malacostraca</taxon>
        <taxon>Eumalacostraca</taxon>
        <taxon>Eucarida</taxon>
        <taxon>Decapoda</taxon>
        <taxon>Pleocyemata</taxon>
        <taxon>Astacidea</taxon>
        <taxon>Nephropoidea</taxon>
        <taxon>Nephropidae</taxon>
        <taxon>Homarus</taxon>
    </lineage>
</organism>
<keyword evidence="2" id="KW-1185">Reference proteome</keyword>
<evidence type="ECO:0000313" key="2">
    <source>
        <dbReference type="Proteomes" id="UP000747542"/>
    </source>
</evidence>